<evidence type="ECO:0000256" key="10">
    <source>
        <dbReference type="ARBA" id="ARBA00023303"/>
    </source>
</evidence>
<dbReference type="GO" id="GO:0005230">
    <property type="term" value="F:extracellular ligand-gated monoatomic ion channel activity"/>
    <property type="evidence" value="ECO:0007669"/>
    <property type="project" value="InterPro"/>
</dbReference>
<comment type="similarity">
    <text evidence="11">Belongs to the ligand-gated ion channel (TC 1.A.9) family.</text>
</comment>
<feature type="domain" description="Neurotransmitter-gated ion-channel ligand-binding" evidence="13">
    <location>
        <begin position="107"/>
        <end position="323"/>
    </location>
</feature>
<evidence type="ECO:0000259" key="13">
    <source>
        <dbReference type="Pfam" id="PF02931"/>
    </source>
</evidence>
<feature type="region of interest" description="Disordered" evidence="12">
    <location>
        <begin position="24"/>
        <end position="83"/>
    </location>
</feature>
<dbReference type="GO" id="GO:0005886">
    <property type="term" value="C:plasma membrane"/>
    <property type="evidence" value="ECO:0007669"/>
    <property type="project" value="UniProtKB-SubCell"/>
</dbReference>
<dbReference type="PANTHER" id="PTHR18945">
    <property type="entry name" value="NEUROTRANSMITTER GATED ION CHANNEL"/>
    <property type="match status" value="1"/>
</dbReference>
<dbReference type="EMBL" id="LNIX01000001">
    <property type="protein sequence ID" value="OXA63410.1"/>
    <property type="molecule type" value="Genomic_DNA"/>
</dbReference>
<protein>
    <submittedName>
        <fullName evidence="15">Glutamate-gated chloride channel alpha</fullName>
    </submittedName>
</protein>
<feature type="signal peptide" evidence="11">
    <location>
        <begin position="1"/>
        <end position="20"/>
    </location>
</feature>
<feature type="compositionally biased region" description="Polar residues" evidence="12">
    <location>
        <begin position="45"/>
        <end position="62"/>
    </location>
</feature>
<keyword evidence="16" id="KW-1185">Reference proteome</keyword>
<dbReference type="Pfam" id="PF02932">
    <property type="entry name" value="Neur_chan_memb"/>
    <property type="match status" value="1"/>
</dbReference>
<keyword evidence="5 11" id="KW-0812">Transmembrane</keyword>
<proteinExistence type="inferred from homology"/>
<feature type="transmembrane region" description="Helical" evidence="11">
    <location>
        <begin position="331"/>
        <end position="349"/>
    </location>
</feature>
<keyword evidence="6 11" id="KW-0732">Signal</keyword>
<evidence type="ECO:0000256" key="7">
    <source>
        <dbReference type="ARBA" id="ARBA00022989"/>
    </source>
</evidence>
<evidence type="ECO:0000256" key="11">
    <source>
        <dbReference type="RuleBase" id="RU000687"/>
    </source>
</evidence>
<feature type="transmembrane region" description="Helical" evidence="11">
    <location>
        <begin position="389"/>
        <end position="410"/>
    </location>
</feature>
<evidence type="ECO:0000256" key="4">
    <source>
        <dbReference type="ARBA" id="ARBA00022475"/>
    </source>
</evidence>
<dbReference type="SUPFAM" id="SSF90112">
    <property type="entry name" value="Neurotransmitter-gated ion-channel transmembrane pore"/>
    <property type="match status" value="1"/>
</dbReference>
<dbReference type="PRINTS" id="PR00253">
    <property type="entry name" value="GABAARECEPTR"/>
</dbReference>
<dbReference type="InterPro" id="IPR036734">
    <property type="entry name" value="Neur_chan_lig-bd_sf"/>
</dbReference>
<comment type="subcellular location">
    <subcellularLocation>
        <location evidence="2">Cell membrane</location>
    </subcellularLocation>
    <subcellularLocation>
        <location evidence="1">Membrane</location>
        <topology evidence="1">Multi-pass membrane protein</topology>
    </subcellularLocation>
</comment>
<feature type="chain" id="PRO_5022263764" evidence="11">
    <location>
        <begin position="21"/>
        <end position="543"/>
    </location>
</feature>
<evidence type="ECO:0000256" key="9">
    <source>
        <dbReference type="ARBA" id="ARBA00023136"/>
    </source>
</evidence>
<dbReference type="InterPro" id="IPR036719">
    <property type="entry name" value="Neuro-gated_channel_TM_sf"/>
</dbReference>
<dbReference type="InterPro" id="IPR006201">
    <property type="entry name" value="Neur_channel"/>
</dbReference>
<evidence type="ECO:0000256" key="1">
    <source>
        <dbReference type="ARBA" id="ARBA00004141"/>
    </source>
</evidence>
<organism evidence="15 16">
    <name type="scientific">Folsomia candida</name>
    <name type="common">Springtail</name>
    <dbReference type="NCBI Taxonomy" id="158441"/>
    <lineage>
        <taxon>Eukaryota</taxon>
        <taxon>Metazoa</taxon>
        <taxon>Ecdysozoa</taxon>
        <taxon>Arthropoda</taxon>
        <taxon>Hexapoda</taxon>
        <taxon>Collembola</taxon>
        <taxon>Entomobryomorpha</taxon>
        <taxon>Isotomoidea</taxon>
        <taxon>Isotomidae</taxon>
        <taxon>Proisotominae</taxon>
        <taxon>Folsomia</taxon>
    </lineage>
</organism>
<evidence type="ECO:0000256" key="6">
    <source>
        <dbReference type="ARBA" id="ARBA00022729"/>
    </source>
</evidence>
<feature type="compositionally biased region" description="Low complexity" evidence="12">
    <location>
        <begin position="69"/>
        <end position="82"/>
    </location>
</feature>
<gene>
    <name evidence="15" type="ORF">Fcan01_01655</name>
</gene>
<evidence type="ECO:0000256" key="5">
    <source>
        <dbReference type="ARBA" id="ARBA00022692"/>
    </source>
</evidence>
<evidence type="ECO:0000256" key="12">
    <source>
        <dbReference type="SAM" id="MobiDB-lite"/>
    </source>
</evidence>
<keyword evidence="7 11" id="KW-1133">Transmembrane helix</keyword>
<keyword evidence="10 11" id="KW-0407">Ion channel</keyword>
<dbReference type="InterPro" id="IPR006028">
    <property type="entry name" value="GABAA/Glycine_rcpt"/>
</dbReference>
<sequence length="543" mass="62140">MTNLLSTFWFIITLVGALKAQNTSIAPTSPTLPNSTTTTTANPIVATSPSNDIPIGTTSDESPTLPVGSTTMSTDPTTTPTTEAPDPKFNFEDEEEENFQADLSVLLPSTYVPYQLPVVDSSQFIPVFVSLFITSVSDIDEQGGQITIDAHFSRRWLDYKISKRITGPLKNVTLGSEALDKIWKPDIFFGLEKDAAEATQKTVKVLFNTNNLKDAQIAFSERTRLKLDCSMEFHYYPADTQICTYNLRSFSYKQNRLKLFWETPNAVFLRDTGHPNFDLLIESVWPRIAVNGSNKLFVEETFDPYRRGNYSALTFTIKARRKISYHLVQTYLPSILLVLMTWLCFLLPASMVEARIGISMTTVLTLTAMFAAVREQAPSVSYSMGIDKWMVFCIFVVFVSLLLFTSIFWMKNKAKKNKNSDDDEDKSVSRHGDQPPPSSIVEVKRKYSLLLRFTKYYAFFVFALAFVTFVVVYWWWLLTFSNYFDWNPTQEFNAVEDDDTETMQKPYFHYYRYLIEDAALLFNSDIYHPASRDTLRRVFGLVH</sequence>
<dbReference type="Pfam" id="PF02931">
    <property type="entry name" value="Neur_chan_LBD"/>
    <property type="match status" value="1"/>
</dbReference>
<dbReference type="GO" id="GO:0005254">
    <property type="term" value="F:chloride channel activity"/>
    <property type="evidence" value="ECO:0007669"/>
    <property type="project" value="UniProtKB-ARBA"/>
</dbReference>
<keyword evidence="3 11" id="KW-0813">Transport</keyword>
<feature type="transmembrane region" description="Helical" evidence="11">
    <location>
        <begin position="356"/>
        <end position="373"/>
    </location>
</feature>
<dbReference type="GO" id="GO:0099095">
    <property type="term" value="F:ligand-gated monoatomic anion channel activity"/>
    <property type="evidence" value="ECO:0007669"/>
    <property type="project" value="UniProtKB-ARBA"/>
</dbReference>
<evidence type="ECO:0000313" key="15">
    <source>
        <dbReference type="EMBL" id="OXA63410.1"/>
    </source>
</evidence>
<dbReference type="InterPro" id="IPR006202">
    <property type="entry name" value="Neur_chan_lig-bd"/>
</dbReference>
<dbReference type="Proteomes" id="UP000198287">
    <property type="component" value="Unassembled WGS sequence"/>
</dbReference>
<dbReference type="PROSITE" id="PS00236">
    <property type="entry name" value="NEUROTR_ION_CHANNEL"/>
    <property type="match status" value="1"/>
</dbReference>
<feature type="transmembrane region" description="Helical" evidence="11">
    <location>
        <begin position="456"/>
        <end position="476"/>
    </location>
</feature>
<feature type="region of interest" description="Disordered" evidence="12">
    <location>
        <begin position="416"/>
        <end position="437"/>
    </location>
</feature>
<dbReference type="SUPFAM" id="SSF63712">
    <property type="entry name" value="Nicotinic receptor ligand binding domain-like"/>
    <property type="match status" value="1"/>
</dbReference>
<dbReference type="OrthoDB" id="6667051at2759"/>
<feature type="domain" description="Neurotransmitter-gated ion-channel transmembrane" evidence="14">
    <location>
        <begin position="330"/>
        <end position="423"/>
    </location>
</feature>
<dbReference type="STRING" id="158441.A0A226F232"/>
<dbReference type="InterPro" id="IPR038050">
    <property type="entry name" value="Neuro_actylchol_rec"/>
</dbReference>
<evidence type="ECO:0000256" key="8">
    <source>
        <dbReference type="ARBA" id="ARBA00023065"/>
    </source>
</evidence>
<dbReference type="Gene3D" id="1.20.58.390">
    <property type="entry name" value="Neurotransmitter-gated ion-channel transmembrane domain"/>
    <property type="match status" value="1"/>
</dbReference>
<keyword evidence="4" id="KW-1003">Cell membrane</keyword>
<name>A0A226F232_FOLCA</name>
<keyword evidence="9 11" id="KW-0472">Membrane</keyword>
<dbReference type="InterPro" id="IPR006029">
    <property type="entry name" value="Neurotrans-gated_channel_TM"/>
</dbReference>
<dbReference type="AlphaFoldDB" id="A0A226F232"/>
<dbReference type="PRINTS" id="PR00252">
    <property type="entry name" value="NRIONCHANNEL"/>
</dbReference>
<feature type="compositionally biased region" description="Low complexity" evidence="12">
    <location>
        <begin position="26"/>
        <end position="43"/>
    </location>
</feature>
<evidence type="ECO:0000256" key="3">
    <source>
        <dbReference type="ARBA" id="ARBA00022448"/>
    </source>
</evidence>
<evidence type="ECO:0000313" key="16">
    <source>
        <dbReference type="Proteomes" id="UP000198287"/>
    </source>
</evidence>
<evidence type="ECO:0000259" key="14">
    <source>
        <dbReference type="Pfam" id="PF02932"/>
    </source>
</evidence>
<accession>A0A226F232</accession>
<dbReference type="GO" id="GO:0004888">
    <property type="term" value="F:transmembrane signaling receptor activity"/>
    <property type="evidence" value="ECO:0007669"/>
    <property type="project" value="InterPro"/>
</dbReference>
<dbReference type="InterPro" id="IPR018000">
    <property type="entry name" value="Neurotransmitter_ion_chnl_CS"/>
</dbReference>
<evidence type="ECO:0000256" key="2">
    <source>
        <dbReference type="ARBA" id="ARBA00004236"/>
    </source>
</evidence>
<keyword evidence="8 11" id="KW-0406">Ion transport</keyword>
<dbReference type="CDD" id="cd19049">
    <property type="entry name" value="LGIC_TM_anion"/>
    <property type="match status" value="1"/>
</dbReference>
<dbReference type="Gene3D" id="2.70.170.10">
    <property type="entry name" value="Neurotransmitter-gated ion-channel ligand-binding domain"/>
    <property type="match status" value="1"/>
</dbReference>
<reference evidence="15 16" key="1">
    <citation type="submission" date="2015-12" db="EMBL/GenBank/DDBJ databases">
        <title>The genome of Folsomia candida.</title>
        <authorList>
            <person name="Faddeeva A."/>
            <person name="Derks M.F."/>
            <person name="Anvar Y."/>
            <person name="Smit S."/>
            <person name="Van Straalen N."/>
            <person name="Roelofs D."/>
        </authorList>
    </citation>
    <scope>NUCLEOTIDE SEQUENCE [LARGE SCALE GENOMIC DNA]</scope>
    <source>
        <strain evidence="15 16">VU population</strain>
        <tissue evidence="15">Whole body</tissue>
    </source>
</reference>
<comment type="caution">
    <text evidence="15">The sequence shown here is derived from an EMBL/GenBank/DDBJ whole genome shotgun (WGS) entry which is preliminary data.</text>
</comment>